<dbReference type="GO" id="GO:0071916">
    <property type="term" value="F:dipeptide transmembrane transporter activity"/>
    <property type="evidence" value="ECO:0007669"/>
    <property type="project" value="TreeGrafter"/>
</dbReference>
<feature type="transmembrane region" description="Helical" evidence="8">
    <location>
        <begin position="172"/>
        <end position="192"/>
    </location>
</feature>
<dbReference type="CDD" id="cd06261">
    <property type="entry name" value="TM_PBP2"/>
    <property type="match status" value="1"/>
</dbReference>
<feature type="transmembrane region" description="Helical" evidence="8">
    <location>
        <begin position="138"/>
        <end position="160"/>
    </location>
</feature>
<dbReference type="Pfam" id="PF00528">
    <property type="entry name" value="BPD_transp_1"/>
    <property type="match status" value="1"/>
</dbReference>
<dbReference type="InterPro" id="IPR035906">
    <property type="entry name" value="MetI-like_sf"/>
</dbReference>
<dbReference type="PANTHER" id="PTHR43163">
    <property type="entry name" value="DIPEPTIDE TRANSPORT SYSTEM PERMEASE PROTEIN DPPB-RELATED"/>
    <property type="match status" value="1"/>
</dbReference>
<dbReference type="GO" id="GO:0005886">
    <property type="term" value="C:plasma membrane"/>
    <property type="evidence" value="ECO:0007669"/>
    <property type="project" value="UniProtKB-SubCell"/>
</dbReference>
<evidence type="ECO:0000313" key="11">
    <source>
        <dbReference type="Proteomes" id="UP000092876"/>
    </source>
</evidence>
<evidence type="ECO:0000256" key="7">
    <source>
        <dbReference type="ARBA" id="ARBA00024202"/>
    </source>
</evidence>
<keyword evidence="2 8" id="KW-0813">Transport</keyword>
<dbReference type="PANTHER" id="PTHR43163:SF6">
    <property type="entry name" value="DIPEPTIDE TRANSPORT SYSTEM PERMEASE PROTEIN DPPB-RELATED"/>
    <property type="match status" value="1"/>
</dbReference>
<evidence type="ECO:0000256" key="8">
    <source>
        <dbReference type="RuleBase" id="RU363032"/>
    </source>
</evidence>
<dbReference type="EMBL" id="FLQP01000022">
    <property type="protein sequence ID" value="SBS63618.1"/>
    <property type="molecule type" value="Genomic_DNA"/>
</dbReference>
<organism evidence="10 11">
    <name type="scientific">Vibrio atlanticus</name>
    <dbReference type="NCBI Taxonomy" id="693153"/>
    <lineage>
        <taxon>Bacteria</taxon>
        <taxon>Pseudomonadati</taxon>
        <taxon>Pseudomonadota</taxon>
        <taxon>Gammaproteobacteria</taxon>
        <taxon>Vibrionales</taxon>
        <taxon>Vibrionaceae</taxon>
        <taxon>Vibrio</taxon>
    </lineage>
</organism>
<keyword evidence="4 8" id="KW-0812">Transmembrane</keyword>
<reference evidence="11" key="1">
    <citation type="submission" date="2016-06" db="EMBL/GenBank/DDBJ databases">
        <authorList>
            <person name="Rodrigo-Torres Lidia"/>
            <person name="Arahal R.David."/>
        </authorList>
    </citation>
    <scope>NUCLEOTIDE SEQUENCE [LARGE SCALE GENOMIC DNA]</scope>
    <source>
        <strain evidence="11">CECT 7223</strain>
    </source>
</reference>
<evidence type="ECO:0000256" key="3">
    <source>
        <dbReference type="ARBA" id="ARBA00022475"/>
    </source>
</evidence>
<dbReference type="PROSITE" id="PS50928">
    <property type="entry name" value="ABC_TM1"/>
    <property type="match status" value="1"/>
</dbReference>
<evidence type="ECO:0000313" key="10">
    <source>
        <dbReference type="EMBL" id="SBS63618.1"/>
    </source>
</evidence>
<evidence type="ECO:0000256" key="5">
    <source>
        <dbReference type="ARBA" id="ARBA00022989"/>
    </source>
</evidence>
<dbReference type="SUPFAM" id="SSF161098">
    <property type="entry name" value="MetI-like"/>
    <property type="match status" value="1"/>
</dbReference>
<proteinExistence type="inferred from homology"/>
<name>A0A1C3IQL3_9VIBR</name>
<evidence type="ECO:0000256" key="6">
    <source>
        <dbReference type="ARBA" id="ARBA00023136"/>
    </source>
</evidence>
<dbReference type="InterPro" id="IPR000515">
    <property type="entry name" value="MetI-like"/>
</dbReference>
<evidence type="ECO:0000256" key="1">
    <source>
        <dbReference type="ARBA" id="ARBA00004651"/>
    </source>
</evidence>
<comment type="subcellular location">
    <subcellularLocation>
        <location evidence="1 8">Cell membrane</location>
        <topology evidence="1 8">Multi-pass membrane protein</topology>
    </subcellularLocation>
</comment>
<dbReference type="Proteomes" id="UP000092876">
    <property type="component" value="Unassembled WGS sequence"/>
</dbReference>
<keyword evidence="6 8" id="KW-0472">Membrane</keyword>
<feature type="transmembrane region" description="Helical" evidence="8">
    <location>
        <begin position="232"/>
        <end position="258"/>
    </location>
</feature>
<accession>A0A1C3IQL3</accession>
<evidence type="ECO:0000256" key="2">
    <source>
        <dbReference type="ARBA" id="ARBA00022448"/>
    </source>
</evidence>
<dbReference type="Gene3D" id="1.10.3720.10">
    <property type="entry name" value="MetI-like"/>
    <property type="match status" value="1"/>
</dbReference>
<sequence>MINILIRRVLQAGFVAWSIGTLTFILMRLLPGDFAFRIAAGRYGYDYVDADAAQAVYQELGLDRSGLQLYLEWLWDLLHFDLGTSLISGTPVIDEISHQLGHSILLAVVATVISLLIAIPIGIYCGKRTDSFADHFSLLGSIILRAQPVFLIGLALVIIFSLQLNWLPVAGFGRVEFIILPALALALSLAAMSSRLIRNATHDAITAPHFLFARLKGLSEAQAFQHHAHKHIALPVITFVGVQATGLIEGIIMIESLFSWPGIGHALAHAIFRRDIPMIQGAALLMGLLFVVINTLVDLVNYLLDPRQRANKTSGLFSKFAPNRPQAEPKRKKVKIV</sequence>
<dbReference type="AlphaFoldDB" id="A0A1C3IQL3"/>
<evidence type="ECO:0000256" key="4">
    <source>
        <dbReference type="ARBA" id="ARBA00022692"/>
    </source>
</evidence>
<feature type="domain" description="ABC transmembrane type-1" evidence="9">
    <location>
        <begin position="100"/>
        <end position="301"/>
    </location>
</feature>
<feature type="transmembrane region" description="Helical" evidence="8">
    <location>
        <begin position="12"/>
        <end position="30"/>
    </location>
</feature>
<protein>
    <submittedName>
        <fullName evidence="10">Nickel transport system permease protein NikB</fullName>
    </submittedName>
</protein>
<keyword evidence="3" id="KW-1003">Cell membrane</keyword>
<keyword evidence="5 8" id="KW-1133">Transmembrane helix</keyword>
<comment type="similarity">
    <text evidence="7">Belongs to the binding-protein-dependent transport system permease family. OppBC subfamily.</text>
</comment>
<gene>
    <name evidence="10" type="primary">nikB</name>
    <name evidence="10" type="ORF">VAT7223_01753</name>
</gene>
<feature type="transmembrane region" description="Helical" evidence="8">
    <location>
        <begin position="278"/>
        <end position="304"/>
    </location>
</feature>
<dbReference type="RefSeq" id="WP_065678942.1">
    <property type="nucleotide sequence ID" value="NZ_AP025461.1"/>
</dbReference>
<dbReference type="GeneID" id="94234561"/>
<evidence type="ECO:0000259" key="9">
    <source>
        <dbReference type="PROSITE" id="PS50928"/>
    </source>
</evidence>
<feature type="transmembrane region" description="Helical" evidence="8">
    <location>
        <begin position="104"/>
        <end position="126"/>
    </location>
</feature>